<protein>
    <recommendedName>
        <fullName evidence="4">TetR family transcriptional regulator</fullName>
    </recommendedName>
</protein>
<name>A0A108EUZ6_9BURK</name>
<keyword evidence="1" id="KW-1133">Transmembrane helix</keyword>
<gene>
    <name evidence="2" type="ORF">WT83_10950</name>
</gene>
<keyword evidence="1" id="KW-0472">Membrane</keyword>
<dbReference type="InterPro" id="IPR036271">
    <property type="entry name" value="Tet_transcr_reg_TetR-rel_C_sf"/>
</dbReference>
<feature type="transmembrane region" description="Helical" evidence="1">
    <location>
        <begin position="36"/>
        <end position="53"/>
    </location>
</feature>
<comment type="caution">
    <text evidence="2">The sequence shown here is derived from an EMBL/GenBank/DDBJ whole genome shotgun (WGS) entry which is preliminary data.</text>
</comment>
<dbReference type="EMBL" id="LPLZ01000033">
    <property type="protein sequence ID" value="KWN17992.1"/>
    <property type="molecule type" value="Genomic_DNA"/>
</dbReference>
<keyword evidence="1" id="KW-0812">Transmembrane</keyword>
<organism evidence="2 3">
    <name type="scientific">Burkholderia territorii</name>
    <dbReference type="NCBI Taxonomy" id="1503055"/>
    <lineage>
        <taxon>Bacteria</taxon>
        <taxon>Pseudomonadati</taxon>
        <taxon>Pseudomonadota</taxon>
        <taxon>Betaproteobacteria</taxon>
        <taxon>Burkholderiales</taxon>
        <taxon>Burkholderiaceae</taxon>
        <taxon>Burkholderia</taxon>
        <taxon>Burkholderia cepacia complex</taxon>
    </lineage>
</organism>
<reference evidence="2 3" key="1">
    <citation type="submission" date="2015-11" db="EMBL/GenBank/DDBJ databases">
        <title>Expanding the genomic diversity of Burkholderia species for the development of highly accurate diagnostics.</title>
        <authorList>
            <person name="Sahl J."/>
            <person name="Keim P."/>
            <person name="Wagner D."/>
        </authorList>
    </citation>
    <scope>NUCLEOTIDE SEQUENCE [LARGE SCALE GENOMIC DNA]</scope>
    <source>
        <strain evidence="2 3">MSMB793WGS</strain>
    </source>
</reference>
<evidence type="ECO:0000256" key="1">
    <source>
        <dbReference type="SAM" id="Phobius"/>
    </source>
</evidence>
<dbReference type="Proteomes" id="UP000068016">
    <property type="component" value="Unassembled WGS sequence"/>
</dbReference>
<proteinExistence type="predicted"/>
<accession>A0A108EUZ6</accession>
<dbReference type="Gene3D" id="1.10.357.10">
    <property type="entry name" value="Tetracycline Repressor, domain 2"/>
    <property type="match status" value="1"/>
</dbReference>
<sequence>MRVARLGAGSLDGEGMLERFVESGSKARKKHARRDAIHILSSIVGALVLARAIDDPELSQEILRETRAAPD</sequence>
<dbReference type="AlphaFoldDB" id="A0A108EUZ6"/>
<evidence type="ECO:0000313" key="2">
    <source>
        <dbReference type="EMBL" id="KWN17992.1"/>
    </source>
</evidence>
<evidence type="ECO:0008006" key="4">
    <source>
        <dbReference type="Google" id="ProtNLM"/>
    </source>
</evidence>
<evidence type="ECO:0000313" key="3">
    <source>
        <dbReference type="Proteomes" id="UP000068016"/>
    </source>
</evidence>
<dbReference type="SUPFAM" id="SSF48498">
    <property type="entry name" value="Tetracyclin repressor-like, C-terminal domain"/>
    <property type="match status" value="1"/>
</dbReference>